<protein>
    <recommendedName>
        <fullName evidence="4">Fap amyloid fibril minor component</fullName>
    </recommendedName>
</protein>
<dbReference type="RefSeq" id="WP_189450177.1">
    <property type="nucleotide sequence ID" value="NZ_BMXY01000003.1"/>
</dbReference>
<evidence type="ECO:0008006" key="4">
    <source>
        <dbReference type="Google" id="ProtNLM"/>
    </source>
</evidence>
<gene>
    <name evidence="2" type="ORF">GCM10008101_23510</name>
</gene>
<organism evidence="2 3">
    <name type="scientific">Cognatilysobacter xinjiangensis</name>
    <dbReference type="NCBI Taxonomy" id="546892"/>
    <lineage>
        <taxon>Bacteria</taxon>
        <taxon>Pseudomonadati</taxon>
        <taxon>Pseudomonadota</taxon>
        <taxon>Gammaproteobacteria</taxon>
        <taxon>Lysobacterales</taxon>
        <taxon>Lysobacteraceae</taxon>
        <taxon>Cognatilysobacter</taxon>
    </lineage>
</organism>
<dbReference type="Proteomes" id="UP000643403">
    <property type="component" value="Unassembled WGS sequence"/>
</dbReference>
<feature type="signal peptide" evidence="1">
    <location>
        <begin position="1"/>
        <end position="18"/>
    </location>
</feature>
<dbReference type="EMBL" id="BMXY01000003">
    <property type="protein sequence ID" value="GGZ68504.1"/>
    <property type="molecule type" value="Genomic_DNA"/>
</dbReference>
<feature type="chain" id="PRO_5045708952" description="Fap amyloid fibril minor component" evidence="1">
    <location>
        <begin position="19"/>
        <end position="211"/>
    </location>
</feature>
<evidence type="ECO:0000313" key="3">
    <source>
        <dbReference type="Proteomes" id="UP000643403"/>
    </source>
</evidence>
<keyword evidence="3" id="KW-1185">Reference proteome</keyword>
<accession>A0ABQ3C5M2</accession>
<proteinExistence type="predicted"/>
<sequence>MKRMLLLLMLPLAGVAMAQDAPTPDTPAEPPRPSLDQTVIGGSFAHAPDGVFSANAAAGVGNVQVNLRSIADGASSGAAAYARQRIDATGADRARDASAVLTGAALALPRGIVGLNQAAGSANAQANVLAIGTRPVAGIAQQIDNLVLASVHADAAPADAATAPAATPLREARIEGNAGRSPAGIFQLNQTAGVGNASANVLVLQLPGSTP</sequence>
<keyword evidence="1" id="KW-0732">Signal</keyword>
<reference evidence="3" key="1">
    <citation type="journal article" date="2019" name="Int. J. Syst. Evol. Microbiol.">
        <title>The Global Catalogue of Microorganisms (GCM) 10K type strain sequencing project: providing services to taxonomists for standard genome sequencing and annotation.</title>
        <authorList>
            <consortium name="The Broad Institute Genomics Platform"/>
            <consortium name="The Broad Institute Genome Sequencing Center for Infectious Disease"/>
            <person name="Wu L."/>
            <person name="Ma J."/>
        </authorList>
    </citation>
    <scope>NUCLEOTIDE SEQUENCE [LARGE SCALE GENOMIC DNA]</scope>
    <source>
        <strain evidence="3">KCTC 22558</strain>
    </source>
</reference>
<evidence type="ECO:0000256" key="1">
    <source>
        <dbReference type="SAM" id="SignalP"/>
    </source>
</evidence>
<comment type="caution">
    <text evidence="2">The sequence shown here is derived from an EMBL/GenBank/DDBJ whole genome shotgun (WGS) entry which is preliminary data.</text>
</comment>
<evidence type="ECO:0000313" key="2">
    <source>
        <dbReference type="EMBL" id="GGZ68504.1"/>
    </source>
</evidence>
<name>A0ABQ3C5M2_9GAMM</name>